<keyword evidence="2 3" id="KW-0975">Bacterial flagellum</keyword>
<evidence type="ECO:0000259" key="5">
    <source>
        <dbReference type="Pfam" id="PF00700"/>
    </source>
</evidence>
<dbReference type="GO" id="GO:0009288">
    <property type="term" value="C:bacterial-type flagellum"/>
    <property type="evidence" value="ECO:0007669"/>
    <property type="project" value="UniProtKB-SubCell"/>
</dbReference>
<evidence type="ECO:0000259" key="4">
    <source>
        <dbReference type="Pfam" id="PF00669"/>
    </source>
</evidence>
<comment type="caution">
    <text evidence="6">The sequence shown here is derived from an EMBL/GenBank/DDBJ whole genome shotgun (WGS) entry which is preliminary data.</text>
</comment>
<dbReference type="RefSeq" id="WP_160873927.1">
    <property type="nucleotide sequence ID" value="NZ_WUEK01000001.1"/>
</dbReference>
<dbReference type="PANTHER" id="PTHR42792:SF1">
    <property type="entry name" value="FLAGELLAR HOOK-ASSOCIATED PROTEIN 3"/>
    <property type="match status" value="1"/>
</dbReference>
<dbReference type="InterPro" id="IPR001029">
    <property type="entry name" value="Flagellin_N"/>
</dbReference>
<organism evidence="6 7">
    <name type="scientific">Nocardioides flavescens</name>
    <dbReference type="NCBI Taxonomy" id="2691959"/>
    <lineage>
        <taxon>Bacteria</taxon>
        <taxon>Bacillati</taxon>
        <taxon>Actinomycetota</taxon>
        <taxon>Actinomycetes</taxon>
        <taxon>Propionibacteriales</taxon>
        <taxon>Nocardioidaceae</taxon>
        <taxon>Nocardioides</taxon>
    </lineage>
</organism>
<sequence length="296" mass="31600">MTTFRVTQRTIVDRSLSGIQLGLGRLSQVQEQLSTGRQINRGSDSPTGTSSAMRLRDSLSSVEQFSRNAQDGMGRLKVVDDMMTDVTETVISARGLALQGANSGSMSPASREALAVEVDQLREAMLDQANATYLSRPVFGGTVSGEKAYDATGTFLGDGGEMSRRVGEGTRVRVDVDGRTVFGDGATSVFSELEALSTALRAGDDAGVQTAIAALDTRQKTVSDAHAKVGATYKRIEQAQTNLVDAELNLKSELAEVENVDLPKATMELSMAEFGYKTALAASARVMQPSLMEFLR</sequence>
<evidence type="ECO:0000256" key="1">
    <source>
        <dbReference type="ARBA" id="ARBA00005709"/>
    </source>
</evidence>
<dbReference type="EMBL" id="WUEK01000001">
    <property type="protein sequence ID" value="MXG87935.1"/>
    <property type="molecule type" value="Genomic_DNA"/>
</dbReference>
<protein>
    <recommendedName>
        <fullName evidence="3">Flagellin</fullName>
    </recommendedName>
</protein>
<dbReference type="InterPro" id="IPR046358">
    <property type="entry name" value="Flagellin_C"/>
</dbReference>
<proteinExistence type="inferred from homology"/>
<dbReference type="GO" id="GO:0005576">
    <property type="term" value="C:extracellular region"/>
    <property type="evidence" value="ECO:0007669"/>
    <property type="project" value="UniProtKB-SubCell"/>
</dbReference>
<reference evidence="6 7" key="1">
    <citation type="submission" date="2019-12" db="EMBL/GenBank/DDBJ databases">
        <authorList>
            <person name="Kun Z."/>
        </authorList>
    </citation>
    <scope>NUCLEOTIDE SEQUENCE [LARGE SCALE GENOMIC DNA]</scope>
    <source>
        <strain evidence="6 7">YIM 123512</strain>
    </source>
</reference>
<comment type="similarity">
    <text evidence="1 3">Belongs to the bacterial flagellin family.</text>
</comment>
<dbReference type="AlphaFoldDB" id="A0A6L7EUN5"/>
<keyword evidence="3" id="KW-0964">Secreted</keyword>
<name>A0A6L7EUN5_9ACTN</name>
<evidence type="ECO:0000256" key="2">
    <source>
        <dbReference type="ARBA" id="ARBA00023143"/>
    </source>
</evidence>
<comment type="subcellular location">
    <subcellularLocation>
        <location evidence="3">Secreted</location>
    </subcellularLocation>
    <subcellularLocation>
        <location evidence="3">Bacterial flagellum</location>
    </subcellularLocation>
</comment>
<dbReference type="Pfam" id="PF00669">
    <property type="entry name" value="Flagellin_N"/>
    <property type="match status" value="1"/>
</dbReference>
<feature type="domain" description="Flagellin N-terminal" evidence="4">
    <location>
        <begin position="25"/>
        <end position="132"/>
    </location>
</feature>
<dbReference type="Pfam" id="PF00700">
    <property type="entry name" value="Flagellin_C"/>
    <property type="match status" value="1"/>
</dbReference>
<evidence type="ECO:0000256" key="3">
    <source>
        <dbReference type="RuleBase" id="RU362073"/>
    </source>
</evidence>
<dbReference type="Gene3D" id="1.20.1330.10">
    <property type="entry name" value="f41 fragment of flagellin, N-terminal domain"/>
    <property type="match status" value="1"/>
</dbReference>
<keyword evidence="6" id="KW-0966">Cell projection</keyword>
<keyword evidence="6" id="KW-0282">Flagellum</keyword>
<dbReference type="PANTHER" id="PTHR42792">
    <property type="entry name" value="FLAGELLIN"/>
    <property type="match status" value="1"/>
</dbReference>
<dbReference type="Proteomes" id="UP000473325">
    <property type="component" value="Unassembled WGS sequence"/>
</dbReference>
<keyword evidence="7" id="KW-1185">Reference proteome</keyword>
<evidence type="ECO:0000313" key="7">
    <source>
        <dbReference type="Proteomes" id="UP000473325"/>
    </source>
</evidence>
<dbReference type="GO" id="GO:0005198">
    <property type="term" value="F:structural molecule activity"/>
    <property type="evidence" value="ECO:0007669"/>
    <property type="project" value="UniProtKB-UniRule"/>
</dbReference>
<gene>
    <name evidence="6" type="ORF">GRQ65_00035</name>
</gene>
<dbReference type="SUPFAM" id="SSF64518">
    <property type="entry name" value="Phase 1 flagellin"/>
    <property type="match status" value="1"/>
</dbReference>
<comment type="function">
    <text evidence="3">Flagellin is the subunit protein which polymerizes to form the filaments of bacterial flagella.</text>
</comment>
<evidence type="ECO:0000313" key="6">
    <source>
        <dbReference type="EMBL" id="MXG87935.1"/>
    </source>
</evidence>
<accession>A0A6L7EUN5</accession>
<keyword evidence="6" id="KW-0969">Cilium</keyword>
<dbReference type="InterPro" id="IPR001492">
    <property type="entry name" value="Flagellin"/>
</dbReference>
<feature type="domain" description="Flagellin C-terminal" evidence="5">
    <location>
        <begin position="213"/>
        <end position="295"/>
    </location>
</feature>